<gene>
    <name evidence="8" type="ORF">EGT67_04345</name>
</gene>
<feature type="transmembrane region" description="Helical" evidence="6">
    <location>
        <begin position="187"/>
        <end position="212"/>
    </location>
</feature>
<dbReference type="InterPro" id="IPR051204">
    <property type="entry name" value="ABC_transp_perm/SBD"/>
</dbReference>
<evidence type="ECO:0000313" key="8">
    <source>
        <dbReference type="EMBL" id="RVW10413.1"/>
    </source>
</evidence>
<dbReference type="OrthoDB" id="5244012at2"/>
<evidence type="ECO:0000313" key="9">
    <source>
        <dbReference type="Proteomes" id="UP000286208"/>
    </source>
</evidence>
<keyword evidence="2 6" id="KW-0813">Transport</keyword>
<dbReference type="Pfam" id="PF00528">
    <property type="entry name" value="BPD_transp_1"/>
    <property type="match status" value="1"/>
</dbReference>
<evidence type="ECO:0000256" key="5">
    <source>
        <dbReference type="ARBA" id="ARBA00023136"/>
    </source>
</evidence>
<feature type="domain" description="ABC transmembrane type-1" evidence="7">
    <location>
        <begin position="29"/>
        <end position="204"/>
    </location>
</feature>
<protein>
    <submittedName>
        <fullName evidence="8">ABC transporter permease</fullName>
    </submittedName>
</protein>
<dbReference type="Gene3D" id="1.10.3720.10">
    <property type="entry name" value="MetI-like"/>
    <property type="match status" value="1"/>
</dbReference>
<keyword evidence="5 6" id="KW-0472">Membrane</keyword>
<evidence type="ECO:0000256" key="3">
    <source>
        <dbReference type="ARBA" id="ARBA00022692"/>
    </source>
</evidence>
<feature type="transmembrane region" description="Helical" evidence="6">
    <location>
        <begin position="73"/>
        <end position="99"/>
    </location>
</feature>
<sequence length="235" mass="24213">MFTSAWEFITDPANWPGPTGIGTRILQHLWYSLLAVACAAVVAVPAGLAIGHFRRGQIVVVGVVNALRSLPTLGVLTLLVLLLGLGLVPPVLALVLLAIPPLLAGTYAGVANVDRSVVDAAEAMGMTPLQVLCRVEIPNALPLILGGVRSAALQVIATATVAAYVNLGGLGRYIFDGLALHSYDRVLVGAILVAVLALIVDAILAAAVWASVPGTGRLRRPVAVTASRGTSESVR</sequence>
<keyword evidence="4 6" id="KW-1133">Transmembrane helix</keyword>
<dbReference type="InterPro" id="IPR000515">
    <property type="entry name" value="MetI-like"/>
</dbReference>
<feature type="transmembrane region" description="Helical" evidence="6">
    <location>
        <begin position="29"/>
        <end position="53"/>
    </location>
</feature>
<evidence type="ECO:0000256" key="4">
    <source>
        <dbReference type="ARBA" id="ARBA00022989"/>
    </source>
</evidence>
<dbReference type="CDD" id="cd06261">
    <property type="entry name" value="TM_PBP2"/>
    <property type="match status" value="1"/>
</dbReference>
<reference evidence="8 9" key="1">
    <citation type="submission" date="2018-11" db="EMBL/GenBank/DDBJ databases">
        <title>Rhodococcus spongicola sp. nov. and Rhodococcus xishaensis sp. nov. from marine sponges.</title>
        <authorList>
            <person name="Li L."/>
            <person name="Lin H.W."/>
        </authorList>
    </citation>
    <scope>NUCLEOTIDE SEQUENCE [LARGE SCALE GENOMIC DNA]</scope>
    <source>
        <strain evidence="8 9">CCTCC AB2014297</strain>
    </source>
</reference>
<dbReference type="PANTHER" id="PTHR30177">
    <property type="entry name" value="GLYCINE BETAINE/L-PROLINE TRANSPORT SYSTEM PERMEASE PROTEIN PROW"/>
    <property type="match status" value="1"/>
</dbReference>
<dbReference type="EMBL" id="RKLP01000002">
    <property type="protein sequence ID" value="RVW10413.1"/>
    <property type="molecule type" value="Genomic_DNA"/>
</dbReference>
<feature type="transmembrane region" description="Helical" evidence="6">
    <location>
        <begin position="151"/>
        <end position="175"/>
    </location>
</feature>
<dbReference type="RefSeq" id="WP_127914837.1">
    <property type="nucleotide sequence ID" value="NZ_RKLP01000002.1"/>
</dbReference>
<comment type="similarity">
    <text evidence="6">Belongs to the binding-protein-dependent transport system permease family.</text>
</comment>
<dbReference type="PANTHER" id="PTHR30177:SF33">
    <property type="entry name" value="POSSIBLE OSMOPROTECTANT (GLYCINE BETAINE_CARNITINE_CHOLINE_L-PROLINE) TRANSPORT INTEGRAL MEMBRANE PROTEIN ABC TRANSPORTER PROZ"/>
    <property type="match status" value="1"/>
</dbReference>
<evidence type="ECO:0000259" key="7">
    <source>
        <dbReference type="PROSITE" id="PS50928"/>
    </source>
</evidence>
<name>A0A3S3BFY4_9NOCA</name>
<dbReference type="PROSITE" id="PS50928">
    <property type="entry name" value="ABC_TM1"/>
    <property type="match status" value="1"/>
</dbReference>
<dbReference type="GO" id="GO:0005886">
    <property type="term" value="C:plasma membrane"/>
    <property type="evidence" value="ECO:0007669"/>
    <property type="project" value="UniProtKB-SubCell"/>
</dbReference>
<dbReference type="Proteomes" id="UP000286208">
    <property type="component" value="Unassembled WGS sequence"/>
</dbReference>
<keyword evidence="3 6" id="KW-0812">Transmembrane</keyword>
<keyword evidence="9" id="KW-1185">Reference proteome</keyword>
<evidence type="ECO:0000256" key="2">
    <source>
        <dbReference type="ARBA" id="ARBA00022448"/>
    </source>
</evidence>
<proteinExistence type="inferred from homology"/>
<comment type="subcellular location">
    <subcellularLocation>
        <location evidence="6">Cell membrane</location>
        <topology evidence="6">Multi-pass membrane protein</topology>
    </subcellularLocation>
    <subcellularLocation>
        <location evidence="1">Membrane</location>
        <topology evidence="1">Multi-pass membrane protein</topology>
    </subcellularLocation>
</comment>
<comment type="caution">
    <text evidence="8">The sequence shown here is derived from an EMBL/GenBank/DDBJ whole genome shotgun (WGS) entry which is preliminary data.</text>
</comment>
<dbReference type="AlphaFoldDB" id="A0A3S3BFY4"/>
<organism evidence="8 9">
    <name type="scientific">Prescottella agglutinans</name>
    <dbReference type="NCBI Taxonomy" id="1644129"/>
    <lineage>
        <taxon>Bacteria</taxon>
        <taxon>Bacillati</taxon>
        <taxon>Actinomycetota</taxon>
        <taxon>Actinomycetes</taxon>
        <taxon>Mycobacteriales</taxon>
        <taxon>Nocardiaceae</taxon>
        <taxon>Prescottella</taxon>
    </lineage>
</organism>
<evidence type="ECO:0000256" key="1">
    <source>
        <dbReference type="ARBA" id="ARBA00004141"/>
    </source>
</evidence>
<dbReference type="GO" id="GO:0055085">
    <property type="term" value="P:transmembrane transport"/>
    <property type="evidence" value="ECO:0007669"/>
    <property type="project" value="InterPro"/>
</dbReference>
<accession>A0A3S3BFY4</accession>
<dbReference type="InterPro" id="IPR035906">
    <property type="entry name" value="MetI-like_sf"/>
</dbReference>
<evidence type="ECO:0000256" key="6">
    <source>
        <dbReference type="RuleBase" id="RU363032"/>
    </source>
</evidence>
<dbReference type="GO" id="GO:0031460">
    <property type="term" value="P:glycine betaine transport"/>
    <property type="evidence" value="ECO:0007669"/>
    <property type="project" value="TreeGrafter"/>
</dbReference>
<dbReference type="SUPFAM" id="SSF161098">
    <property type="entry name" value="MetI-like"/>
    <property type="match status" value="1"/>
</dbReference>